<gene>
    <name evidence="1" type="ORF">TSIB3V08_LOCUS11341</name>
</gene>
<dbReference type="SUPFAM" id="SSF50923">
    <property type="entry name" value="Hemopexin-like domain"/>
    <property type="match status" value="1"/>
</dbReference>
<dbReference type="InterPro" id="IPR036375">
    <property type="entry name" value="Hemopexin-like_dom_sf"/>
</dbReference>
<protein>
    <submittedName>
        <fullName evidence="1">Uncharacterized protein</fullName>
    </submittedName>
</protein>
<accession>A0A7R9B6H5</accession>
<dbReference type="AlphaFoldDB" id="A0A7R9B6H5"/>
<name>A0A7R9B6H5_TIMSH</name>
<evidence type="ECO:0000313" key="1">
    <source>
        <dbReference type="EMBL" id="CAD7267333.1"/>
    </source>
</evidence>
<sequence length="62" mass="7072">MDVGYPHNITRWRGVPSNLDAAMTWADETNPIGQWKESKEWSGFDSVNYGVHAPRLKKTLVL</sequence>
<reference evidence="1" key="1">
    <citation type="submission" date="2020-11" db="EMBL/GenBank/DDBJ databases">
        <authorList>
            <person name="Tran Van P."/>
        </authorList>
    </citation>
    <scope>NUCLEOTIDE SEQUENCE</scope>
</reference>
<dbReference type="EMBL" id="OC008960">
    <property type="protein sequence ID" value="CAD7267333.1"/>
    <property type="molecule type" value="Genomic_DNA"/>
</dbReference>
<proteinExistence type="predicted"/>
<organism evidence="1">
    <name type="scientific">Timema shepardi</name>
    <name type="common">Walking stick</name>
    <dbReference type="NCBI Taxonomy" id="629360"/>
    <lineage>
        <taxon>Eukaryota</taxon>
        <taxon>Metazoa</taxon>
        <taxon>Ecdysozoa</taxon>
        <taxon>Arthropoda</taxon>
        <taxon>Hexapoda</taxon>
        <taxon>Insecta</taxon>
        <taxon>Pterygota</taxon>
        <taxon>Neoptera</taxon>
        <taxon>Polyneoptera</taxon>
        <taxon>Phasmatodea</taxon>
        <taxon>Timematodea</taxon>
        <taxon>Timematoidea</taxon>
        <taxon>Timematidae</taxon>
        <taxon>Timema</taxon>
    </lineage>
</organism>